<protein>
    <submittedName>
        <fullName evidence="1">Uncharacterized protein</fullName>
    </submittedName>
</protein>
<comment type="caution">
    <text evidence="1">The sequence shown here is derived from an EMBL/GenBank/DDBJ whole genome shotgun (WGS) entry which is preliminary data.</text>
</comment>
<name>A0A0F9B5R6_9ZZZZ</name>
<dbReference type="EMBL" id="LAZR01053834">
    <property type="protein sequence ID" value="KKK79871.1"/>
    <property type="molecule type" value="Genomic_DNA"/>
</dbReference>
<proteinExistence type="predicted"/>
<reference evidence="1" key="1">
    <citation type="journal article" date="2015" name="Nature">
        <title>Complex archaea that bridge the gap between prokaryotes and eukaryotes.</title>
        <authorList>
            <person name="Spang A."/>
            <person name="Saw J.H."/>
            <person name="Jorgensen S.L."/>
            <person name="Zaremba-Niedzwiedzka K."/>
            <person name="Martijn J."/>
            <person name="Lind A.E."/>
            <person name="van Eijk R."/>
            <person name="Schleper C."/>
            <person name="Guy L."/>
            <person name="Ettema T.J."/>
        </authorList>
    </citation>
    <scope>NUCLEOTIDE SEQUENCE</scope>
</reference>
<organism evidence="1">
    <name type="scientific">marine sediment metagenome</name>
    <dbReference type="NCBI Taxonomy" id="412755"/>
    <lineage>
        <taxon>unclassified sequences</taxon>
        <taxon>metagenomes</taxon>
        <taxon>ecological metagenomes</taxon>
    </lineage>
</organism>
<accession>A0A0F9B5R6</accession>
<gene>
    <name evidence="1" type="ORF">LCGC14_2829140</name>
</gene>
<dbReference type="AlphaFoldDB" id="A0A0F9B5R6"/>
<sequence>VEDIVRIYNEGRIKDFSNIRYSNMIKLQF</sequence>
<feature type="non-terminal residue" evidence="1">
    <location>
        <position position="1"/>
    </location>
</feature>
<evidence type="ECO:0000313" key="1">
    <source>
        <dbReference type="EMBL" id="KKK79871.1"/>
    </source>
</evidence>